<evidence type="ECO:0000259" key="7">
    <source>
        <dbReference type="Pfam" id="PF04542"/>
    </source>
</evidence>
<keyword evidence="3" id="KW-0805">Transcription regulation</keyword>
<evidence type="ECO:0000256" key="2">
    <source>
        <dbReference type="ARBA" id="ARBA00011344"/>
    </source>
</evidence>
<evidence type="ECO:0000256" key="1">
    <source>
        <dbReference type="ARBA" id="ARBA00010641"/>
    </source>
</evidence>
<dbReference type="Gene3D" id="1.10.1740.10">
    <property type="match status" value="1"/>
</dbReference>
<dbReference type="InterPro" id="IPR013324">
    <property type="entry name" value="RNA_pol_sigma_r3/r4-like"/>
</dbReference>
<organism evidence="9 10">
    <name type="scientific">Candidatus Corynebacterium faecigallinarum</name>
    <dbReference type="NCBI Taxonomy" id="2838528"/>
    <lineage>
        <taxon>Bacteria</taxon>
        <taxon>Bacillati</taxon>
        <taxon>Actinomycetota</taxon>
        <taxon>Actinomycetes</taxon>
        <taxon>Mycobacteriales</taxon>
        <taxon>Corynebacteriaceae</taxon>
        <taxon>Corynebacterium</taxon>
    </lineage>
</organism>
<evidence type="ECO:0000259" key="8">
    <source>
        <dbReference type="Pfam" id="PF08281"/>
    </source>
</evidence>
<comment type="subunit">
    <text evidence="2">Interacts transiently with the RNA polymerase catalytic core formed by RpoA, RpoB, RpoC and RpoZ (2 alpha, 1 beta, 1 beta' and 1 omega subunit) to form the RNA polymerase holoenzyme that can initiate transcription.</text>
</comment>
<dbReference type="GO" id="GO:0016987">
    <property type="term" value="F:sigma factor activity"/>
    <property type="evidence" value="ECO:0007669"/>
    <property type="project" value="UniProtKB-KW"/>
</dbReference>
<dbReference type="InterPro" id="IPR007627">
    <property type="entry name" value="RNA_pol_sigma70_r2"/>
</dbReference>
<reference evidence="9" key="2">
    <citation type="submission" date="2021-04" db="EMBL/GenBank/DDBJ databases">
        <authorList>
            <person name="Gilroy R."/>
        </authorList>
    </citation>
    <scope>NUCLEOTIDE SEQUENCE</scope>
    <source>
        <strain evidence="9">ChiHjej13B12-4958</strain>
    </source>
</reference>
<evidence type="ECO:0000256" key="3">
    <source>
        <dbReference type="ARBA" id="ARBA00023015"/>
    </source>
</evidence>
<dbReference type="GO" id="GO:0006352">
    <property type="term" value="P:DNA-templated transcription initiation"/>
    <property type="evidence" value="ECO:0007669"/>
    <property type="project" value="InterPro"/>
</dbReference>
<dbReference type="PANTHER" id="PTHR30173">
    <property type="entry name" value="SIGMA 19 FACTOR"/>
    <property type="match status" value="1"/>
</dbReference>
<dbReference type="AlphaFoldDB" id="A0A9D2TQK9"/>
<dbReference type="Gene3D" id="3.10.450.50">
    <property type="match status" value="1"/>
</dbReference>
<gene>
    <name evidence="9" type="ORF">H9751_06295</name>
</gene>
<sequence>MSDVADSLHLWQAERPRLLGLAYTVLGSWQDAEDVVSEAWLRLESASGSGGEPRDMPAWSTTVVSRLALDAATSSAKRRENYVGPWLPEVVLDDAGPADQVVLGERVDLAFIRLLQTLSPQDRVIVVLADVAGMGHAQIAGSVGTTPSATRQRLRRARASLSKTPEAPSPVVADRDVLDALAEALNTGDLQALVEQLSEDCVLWTDSGGLTRAARNPIIGSAKVVRFLDGLIGKYGMPDLSVVEASSGPLLRADSSDLTRGITLEVTA</sequence>
<feature type="domain" description="RNA polymerase sigma-70 region 2" evidence="7">
    <location>
        <begin position="10"/>
        <end position="75"/>
    </location>
</feature>
<dbReference type="SUPFAM" id="SSF88946">
    <property type="entry name" value="Sigma2 domain of RNA polymerase sigma factors"/>
    <property type="match status" value="1"/>
</dbReference>
<evidence type="ECO:0000256" key="5">
    <source>
        <dbReference type="ARBA" id="ARBA00023125"/>
    </source>
</evidence>
<feature type="domain" description="RNA polymerase sigma factor 70 region 4 type 2" evidence="8">
    <location>
        <begin position="110"/>
        <end position="161"/>
    </location>
</feature>
<dbReference type="InterPro" id="IPR013249">
    <property type="entry name" value="RNA_pol_sigma70_r4_t2"/>
</dbReference>
<evidence type="ECO:0000256" key="6">
    <source>
        <dbReference type="ARBA" id="ARBA00023163"/>
    </source>
</evidence>
<dbReference type="InterPro" id="IPR013325">
    <property type="entry name" value="RNA_pol_sigma_r2"/>
</dbReference>
<evidence type="ECO:0000256" key="4">
    <source>
        <dbReference type="ARBA" id="ARBA00023082"/>
    </source>
</evidence>
<dbReference type="NCBIfam" id="TIGR02937">
    <property type="entry name" value="sigma70-ECF"/>
    <property type="match status" value="1"/>
</dbReference>
<dbReference type="SUPFAM" id="SSF54427">
    <property type="entry name" value="NTF2-like"/>
    <property type="match status" value="1"/>
</dbReference>
<dbReference type="GO" id="GO:0003677">
    <property type="term" value="F:DNA binding"/>
    <property type="evidence" value="ECO:0007669"/>
    <property type="project" value="UniProtKB-KW"/>
</dbReference>
<dbReference type="Gene3D" id="1.10.10.10">
    <property type="entry name" value="Winged helix-like DNA-binding domain superfamily/Winged helix DNA-binding domain"/>
    <property type="match status" value="1"/>
</dbReference>
<evidence type="ECO:0000313" key="9">
    <source>
        <dbReference type="EMBL" id="HJC85139.1"/>
    </source>
</evidence>
<accession>A0A9D2TQK9</accession>
<keyword evidence="6" id="KW-0804">Transcription</keyword>
<dbReference type="PANTHER" id="PTHR30173:SF36">
    <property type="entry name" value="ECF RNA POLYMERASE SIGMA FACTOR SIGJ"/>
    <property type="match status" value="1"/>
</dbReference>
<dbReference type="InterPro" id="IPR032710">
    <property type="entry name" value="NTF2-like_dom_sf"/>
</dbReference>
<keyword evidence="4" id="KW-0731">Sigma factor</keyword>
<keyword evidence="5" id="KW-0238">DNA-binding</keyword>
<protein>
    <submittedName>
        <fullName evidence="9">Sigma-70 family RNA polymerase sigma factor</fullName>
    </submittedName>
</protein>
<dbReference type="InterPro" id="IPR036388">
    <property type="entry name" value="WH-like_DNA-bd_sf"/>
</dbReference>
<proteinExistence type="inferred from homology"/>
<dbReference type="SUPFAM" id="SSF88659">
    <property type="entry name" value="Sigma3 and sigma4 domains of RNA polymerase sigma factors"/>
    <property type="match status" value="1"/>
</dbReference>
<dbReference type="InterPro" id="IPR052704">
    <property type="entry name" value="ECF_Sigma-70_Domain"/>
</dbReference>
<comment type="caution">
    <text evidence="9">The sequence shown here is derived from an EMBL/GenBank/DDBJ whole genome shotgun (WGS) entry which is preliminary data.</text>
</comment>
<dbReference type="InterPro" id="IPR014284">
    <property type="entry name" value="RNA_pol_sigma-70_dom"/>
</dbReference>
<comment type="similarity">
    <text evidence="1">Belongs to the sigma-70 factor family. ECF subfamily.</text>
</comment>
<evidence type="ECO:0000313" key="10">
    <source>
        <dbReference type="Proteomes" id="UP000823858"/>
    </source>
</evidence>
<name>A0A9D2TQK9_9CORY</name>
<reference evidence="9" key="1">
    <citation type="journal article" date="2021" name="PeerJ">
        <title>Extensive microbial diversity within the chicken gut microbiome revealed by metagenomics and culture.</title>
        <authorList>
            <person name="Gilroy R."/>
            <person name="Ravi A."/>
            <person name="Getino M."/>
            <person name="Pursley I."/>
            <person name="Horton D.L."/>
            <person name="Alikhan N.F."/>
            <person name="Baker D."/>
            <person name="Gharbi K."/>
            <person name="Hall N."/>
            <person name="Watson M."/>
            <person name="Adriaenssens E.M."/>
            <person name="Foster-Nyarko E."/>
            <person name="Jarju S."/>
            <person name="Secka A."/>
            <person name="Antonio M."/>
            <person name="Oren A."/>
            <person name="Chaudhuri R.R."/>
            <person name="La Ragione R."/>
            <person name="Hildebrand F."/>
            <person name="Pallen M.J."/>
        </authorList>
    </citation>
    <scope>NUCLEOTIDE SEQUENCE</scope>
    <source>
        <strain evidence="9">ChiHjej13B12-4958</strain>
    </source>
</reference>
<dbReference type="Proteomes" id="UP000823858">
    <property type="component" value="Unassembled WGS sequence"/>
</dbReference>
<dbReference type="EMBL" id="DWVP01000014">
    <property type="protein sequence ID" value="HJC85139.1"/>
    <property type="molecule type" value="Genomic_DNA"/>
</dbReference>
<dbReference type="Pfam" id="PF04542">
    <property type="entry name" value="Sigma70_r2"/>
    <property type="match status" value="1"/>
</dbReference>
<dbReference type="Pfam" id="PF08281">
    <property type="entry name" value="Sigma70_r4_2"/>
    <property type="match status" value="1"/>
</dbReference>